<keyword evidence="3" id="KW-0804">Transcription</keyword>
<dbReference type="Gene3D" id="1.10.10.10">
    <property type="entry name" value="Winged helix-like DNA-binding domain superfamily/Winged helix DNA-binding domain"/>
    <property type="match status" value="1"/>
</dbReference>
<dbReference type="InterPro" id="IPR026881">
    <property type="entry name" value="WYL_dom"/>
</dbReference>
<dbReference type="PANTHER" id="PTHR34580">
    <property type="match status" value="1"/>
</dbReference>
<dbReference type="InterPro" id="IPR057727">
    <property type="entry name" value="WCX_dom"/>
</dbReference>
<evidence type="ECO:0000256" key="1">
    <source>
        <dbReference type="ARBA" id="ARBA00023015"/>
    </source>
</evidence>
<evidence type="ECO:0000256" key="4">
    <source>
        <dbReference type="SAM" id="MobiDB-lite"/>
    </source>
</evidence>
<reference evidence="6 7" key="1">
    <citation type="submission" date="2020-08" db="EMBL/GenBank/DDBJ databases">
        <title>A Genomic Blueprint of the Chicken Gut Microbiome.</title>
        <authorList>
            <person name="Gilroy R."/>
            <person name="Ravi A."/>
            <person name="Getino M."/>
            <person name="Pursley I."/>
            <person name="Horton D.L."/>
            <person name="Alikhan N.-F."/>
            <person name="Baker D."/>
            <person name="Gharbi K."/>
            <person name="Hall N."/>
            <person name="Watson M."/>
            <person name="Adriaenssens E.M."/>
            <person name="Foster-Nyarko E."/>
            <person name="Jarju S."/>
            <person name="Secka A."/>
            <person name="Antonio M."/>
            <person name="Oren A."/>
            <person name="Chaudhuri R."/>
            <person name="La Ragione R.M."/>
            <person name="Hildebrand F."/>
            <person name="Pallen M.J."/>
        </authorList>
    </citation>
    <scope>NUCLEOTIDE SEQUENCE [LARGE SCALE GENOMIC DNA]</scope>
    <source>
        <strain evidence="6 7">Sa2CUA9</strain>
    </source>
</reference>
<dbReference type="RefSeq" id="WP_191804386.1">
    <property type="nucleotide sequence ID" value="NZ_JACSQF010000012.1"/>
</dbReference>
<keyword evidence="2" id="KW-0238">DNA-binding</keyword>
<organism evidence="6 7">
    <name type="scientific">Oerskovia merdavium</name>
    <dbReference type="NCBI Taxonomy" id="2762227"/>
    <lineage>
        <taxon>Bacteria</taxon>
        <taxon>Bacillati</taxon>
        <taxon>Actinomycetota</taxon>
        <taxon>Actinomycetes</taxon>
        <taxon>Micrococcales</taxon>
        <taxon>Cellulomonadaceae</taxon>
        <taxon>Oerskovia</taxon>
    </lineage>
</organism>
<sequence length="329" mass="35841">MLDTSVRLLRLLSLLQVRREWSGADLAARLDVTTRTVRNDVERLRLLGYEVRSRTGTAGGYRLAAGSELPPLLLDDDEAVAVAVGLQAAAAGSVTGIEETSVRALAKLEQSLPSRLRHRVDALRQATVSAAAGGPTVDAAVLTAVSTAITRSERLRFDYTGRDGLATLRDVEPHRLVYTGRRWYLLAWDTAREDWRTFRADRMSPRTPGGPRFTPREPPEPDVARHVVRGVGSTAWRHRPRIRFLAPATEIAARVTPTAGILTGSDDGTCVLETGSDSLIDVAGFLATIDTPFEVLDPPELRDLLRRLADLYSAGSREPAERPAEPGAP</sequence>
<evidence type="ECO:0000259" key="5">
    <source>
        <dbReference type="PROSITE" id="PS51000"/>
    </source>
</evidence>
<feature type="domain" description="HTH deoR-type" evidence="5">
    <location>
        <begin position="4"/>
        <end position="59"/>
    </location>
</feature>
<dbReference type="PANTHER" id="PTHR34580:SF3">
    <property type="entry name" value="PROTEIN PAFB"/>
    <property type="match status" value="1"/>
</dbReference>
<dbReference type="InterPro" id="IPR013196">
    <property type="entry name" value="HTH_11"/>
</dbReference>
<dbReference type="Pfam" id="PF13280">
    <property type="entry name" value="WYL"/>
    <property type="match status" value="1"/>
</dbReference>
<dbReference type="EMBL" id="JACSQF010000012">
    <property type="protein sequence ID" value="MBD7981616.1"/>
    <property type="molecule type" value="Genomic_DNA"/>
</dbReference>
<evidence type="ECO:0000313" key="7">
    <source>
        <dbReference type="Proteomes" id="UP000655570"/>
    </source>
</evidence>
<accession>A0ABR8U0Q2</accession>
<dbReference type="Pfam" id="PF08279">
    <property type="entry name" value="HTH_11"/>
    <property type="match status" value="1"/>
</dbReference>
<dbReference type="Proteomes" id="UP000655570">
    <property type="component" value="Unassembled WGS sequence"/>
</dbReference>
<dbReference type="PROSITE" id="PS00894">
    <property type="entry name" value="HTH_DEOR_1"/>
    <property type="match status" value="1"/>
</dbReference>
<dbReference type="PROSITE" id="PS51000">
    <property type="entry name" value="HTH_DEOR_2"/>
    <property type="match status" value="1"/>
</dbReference>
<evidence type="ECO:0000256" key="3">
    <source>
        <dbReference type="ARBA" id="ARBA00023163"/>
    </source>
</evidence>
<name>A0ABR8U0Q2_9CELL</name>
<dbReference type="InterPro" id="IPR051534">
    <property type="entry name" value="CBASS_pafABC_assoc_protein"/>
</dbReference>
<gene>
    <name evidence="6" type="ORF">H9641_12920</name>
</gene>
<keyword evidence="1" id="KW-0805">Transcription regulation</keyword>
<dbReference type="InterPro" id="IPR001034">
    <property type="entry name" value="DeoR_HTH"/>
</dbReference>
<evidence type="ECO:0000313" key="6">
    <source>
        <dbReference type="EMBL" id="MBD7981616.1"/>
    </source>
</evidence>
<evidence type="ECO:0000256" key="2">
    <source>
        <dbReference type="ARBA" id="ARBA00023125"/>
    </source>
</evidence>
<protein>
    <submittedName>
        <fullName evidence="6">WYL domain-containing protein</fullName>
    </submittedName>
</protein>
<keyword evidence="7" id="KW-1185">Reference proteome</keyword>
<dbReference type="InterPro" id="IPR036390">
    <property type="entry name" value="WH_DNA-bd_sf"/>
</dbReference>
<dbReference type="InterPro" id="IPR018356">
    <property type="entry name" value="Tscrpt_reg_HTH_DeoR_CS"/>
</dbReference>
<dbReference type="PROSITE" id="PS52050">
    <property type="entry name" value="WYL"/>
    <property type="match status" value="1"/>
</dbReference>
<feature type="region of interest" description="Disordered" evidence="4">
    <location>
        <begin position="202"/>
        <end position="222"/>
    </location>
</feature>
<dbReference type="Pfam" id="PF25583">
    <property type="entry name" value="WCX"/>
    <property type="match status" value="1"/>
</dbReference>
<comment type="caution">
    <text evidence="6">The sequence shown here is derived from an EMBL/GenBank/DDBJ whole genome shotgun (WGS) entry which is preliminary data.</text>
</comment>
<dbReference type="SUPFAM" id="SSF46785">
    <property type="entry name" value="Winged helix' DNA-binding domain"/>
    <property type="match status" value="1"/>
</dbReference>
<proteinExistence type="predicted"/>
<dbReference type="InterPro" id="IPR036388">
    <property type="entry name" value="WH-like_DNA-bd_sf"/>
</dbReference>